<proteinExistence type="predicted"/>
<feature type="domain" description="ASPIC/UnbV" evidence="4">
    <location>
        <begin position="531"/>
        <end position="597"/>
    </location>
</feature>
<dbReference type="PROSITE" id="PS51257">
    <property type="entry name" value="PROKAR_LIPOPROTEIN"/>
    <property type="match status" value="1"/>
</dbReference>
<gene>
    <name evidence="5" type="ORF">SAMN06265218_11411</name>
</gene>
<keyword evidence="6" id="KW-1185">Reference proteome</keyword>
<evidence type="ECO:0000256" key="3">
    <source>
        <dbReference type="ARBA" id="ARBA00023180"/>
    </source>
</evidence>
<dbReference type="Pfam" id="PF07593">
    <property type="entry name" value="UnbV_ASPIC"/>
    <property type="match status" value="1"/>
</dbReference>
<evidence type="ECO:0000259" key="4">
    <source>
        <dbReference type="Pfam" id="PF07593"/>
    </source>
</evidence>
<evidence type="ECO:0000256" key="1">
    <source>
        <dbReference type="ARBA" id="ARBA00022729"/>
    </source>
</evidence>
<reference evidence="5 6" key="1">
    <citation type="submission" date="2017-05" db="EMBL/GenBank/DDBJ databases">
        <authorList>
            <person name="Varghese N."/>
            <person name="Submissions S."/>
        </authorList>
    </citation>
    <scope>NUCLEOTIDE SEQUENCE [LARGE SCALE GENOMIC DNA]</scope>
    <source>
        <strain evidence="5 6">DSM 21194</strain>
    </source>
</reference>
<dbReference type="InterPro" id="IPR027039">
    <property type="entry name" value="Crtac1"/>
</dbReference>
<keyword evidence="1" id="KW-0732">Signal</keyword>
<dbReference type="InterPro" id="IPR013517">
    <property type="entry name" value="FG-GAP"/>
</dbReference>
<dbReference type="RefSeq" id="WP_142715359.1">
    <property type="nucleotide sequence ID" value="NZ_FXTH01000014.1"/>
</dbReference>
<sequence>MRNVFFCLAAVLPLWGILGCSSDRETDKRFELMPAEQTQVDFENNITNTKALNIQNYGYFYDGAGVAAGDINNDGLVDLYFVGNELKNKLYLNKGDFVFEDITASAGVDGDTTGWSTGVTMADVNGDDYLDIYVSRVNYGGKTGANQLFINNKDSTFTERASEYGLDFKGYSTQAAFFDYDLDGDLDMYLLNHSFHSEKTNGRADILRAENDSLAGDRLYRNDGTNFVDVTGESGIYSSALGYGLGIAVSDINRDGWPDIYIGNDYHEDDYLYLNNRDGTFREALYQYVGHSSKSSMGNDIGDLNNDGRMEIVSLDMLPEEKDVVKRSGILNTYGRVQTDRRFGYQPQYSHNTLQLNRGPKPGGAAPLFSDIGFMSGIAATDWSWAALILDMDNNGLNDIFVTNGIVGRPTDMDYNRLLQEQSRQISLSDDIEEENLKLIEEMPSVRIPNYAYENKANWNFSNKAGEWGLDHPGYSSGAAYADLDNDGALDLIVNNVNMPAFIYRNKTVQQDSLNNYLNIRLHGRDMNTSGIGAKVILYRGQQVLYREQSPTRGFQSSVSHTMHFGLGNSSAIDSLTVVWPDHSFQTLGRVRLNKTLEVDQRNAVGTFDYKRLRNEPGSRLFTDITEQVNLDYVHRENKFSDFRREPSLPYKMSRLGPAVARGDINGDGRDDLFLGGAHGQSAQLYIQQADGTFSASVSNSKLFALDRGSEDVSAVFLDADGDDLLDIYVVSGGNQYHNNTDILADRLYLNQGNGTFSKAVDKLPGINTNGSVAAATDFNGDGAVDLFVGSRKSWNYGAPSRNYLLQNDGTGHFTDVTEQIAPELKQAGMITDAVWADMTGSGHPDLVVAGEWMPVKIFTNNGQRLSPDEDNTGLEQIRGLWSKLLVDDFNRDGKPDIIAGNFGTNSRLEASKESPLRLYIQDFEGKGQLSPVIAYREEGRYFPLESVNELVEQFPSLANEMSGFAEYSTRSMEELFGEELVDSATIREITTFASLYIENRGDQTYTVRELPDMAQIAPVLGLHSGDFDGDGAMDILLGGNIHDVKPGLGGRQDASRGLVLKGSGKGTFDAVELDASGFVVEGEVRALVPLAAVKGDTAVAVIKNNQRPQFFRQNVKD</sequence>
<dbReference type="OrthoDB" id="9816120at2"/>
<dbReference type="InterPro" id="IPR013519">
    <property type="entry name" value="Int_alpha_beta-p"/>
</dbReference>
<accession>A0A521E8E3</accession>
<dbReference type="InterPro" id="IPR028994">
    <property type="entry name" value="Integrin_alpha_N"/>
</dbReference>
<dbReference type="AlphaFoldDB" id="A0A521E8E3"/>
<dbReference type="PROSITE" id="PS51470">
    <property type="entry name" value="FG_GAP"/>
    <property type="match status" value="1"/>
</dbReference>
<protein>
    <submittedName>
        <fullName evidence="5">Repeat domain-containing protein</fullName>
    </submittedName>
</protein>
<keyword evidence="2" id="KW-0677">Repeat</keyword>
<dbReference type="EMBL" id="FXTH01000014">
    <property type="protein sequence ID" value="SMO80042.1"/>
    <property type="molecule type" value="Genomic_DNA"/>
</dbReference>
<evidence type="ECO:0000256" key="2">
    <source>
        <dbReference type="ARBA" id="ARBA00022737"/>
    </source>
</evidence>
<dbReference type="Gene3D" id="2.130.10.130">
    <property type="entry name" value="Integrin alpha, N-terminal"/>
    <property type="match status" value="3"/>
</dbReference>
<dbReference type="PANTHER" id="PTHR16026">
    <property type="entry name" value="CARTILAGE ACIDIC PROTEIN 1"/>
    <property type="match status" value="1"/>
</dbReference>
<dbReference type="SUPFAM" id="SSF69318">
    <property type="entry name" value="Integrin alpha N-terminal domain"/>
    <property type="match status" value="3"/>
</dbReference>
<dbReference type="PANTHER" id="PTHR16026:SF0">
    <property type="entry name" value="CARTILAGE ACIDIC PROTEIN 1"/>
    <property type="match status" value="1"/>
</dbReference>
<evidence type="ECO:0000313" key="6">
    <source>
        <dbReference type="Proteomes" id="UP000317593"/>
    </source>
</evidence>
<name>A0A521E8E3_9BACT</name>
<dbReference type="InterPro" id="IPR011519">
    <property type="entry name" value="UnbV_ASPIC"/>
</dbReference>
<organism evidence="5 6">
    <name type="scientific">Fodinibius sediminis</name>
    <dbReference type="NCBI Taxonomy" id="1214077"/>
    <lineage>
        <taxon>Bacteria</taxon>
        <taxon>Pseudomonadati</taxon>
        <taxon>Balneolota</taxon>
        <taxon>Balneolia</taxon>
        <taxon>Balneolales</taxon>
        <taxon>Balneolaceae</taxon>
        <taxon>Fodinibius</taxon>
    </lineage>
</organism>
<keyword evidence="3" id="KW-0325">Glycoprotein</keyword>
<dbReference type="Pfam" id="PF13517">
    <property type="entry name" value="FG-GAP_3"/>
    <property type="match status" value="4"/>
</dbReference>
<evidence type="ECO:0000313" key="5">
    <source>
        <dbReference type="EMBL" id="SMO80042.1"/>
    </source>
</evidence>
<dbReference type="Proteomes" id="UP000317593">
    <property type="component" value="Unassembled WGS sequence"/>
</dbReference>